<dbReference type="PANTHER" id="PTHR43205">
    <property type="entry name" value="PROSTAGLANDIN REDUCTASE"/>
    <property type="match status" value="1"/>
</dbReference>
<keyword evidence="5" id="KW-1185">Reference proteome</keyword>
<evidence type="ECO:0000256" key="2">
    <source>
        <dbReference type="SAM" id="MobiDB-lite"/>
    </source>
</evidence>
<proteinExistence type="predicted"/>
<dbReference type="InterPro" id="IPR013149">
    <property type="entry name" value="ADH-like_C"/>
</dbReference>
<dbReference type="CDD" id="cd05288">
    <property type="entry name" value="PGDH"/>
    <property type="match status" value="1"/>
</dbReference>
<evidence type="ECO:0000313" key="5">
    <source>
        <dbReference type="Proteomes" id="UP000318081"/>
    </source>
</evidence>
<dbReference type="SUPFAM" id="SSF51735">
    <property type="entry name" value="NAD(P)-binding Rossmann-fold domains"/>
    <property type="match status" value="1"/>
</dbReference>
<dbReference type="GO" id="GO:0016491">
    <property type="term" value="F:oxidoreductase activity"/>
    <property type="evidence" value="ECO:0007669"/>
    <property type="project" value="UniProtKB-KW"/>
</dbReference>
<name>A0ABX5XYD2_9BACT</name>
<feature type="region of interest" description="Disordered" evidence="2">
    <location>
        <begin position="1"/>
        <end position="27"/>
    </location>
</feature>
<gene>
    <name evidence="4" type="primary">yfmJ</name>
    <name evidence="4" type="ORF">TBK1r_49620</name>
</gene>
<dbReference type="Pfam" id="PF16884">
    <property type="entry name" value="ADH_N_2"/>
    <property type="match status" value="1"/>
</dbReference>
<dbReference type="EMBL" id="CP036432">
    <property type="protein sequence ID" value="QDV85945.1"/>
    <property type="molecule type" value="Genomic_DNA"/>
</dbReference>
<feature type="domain" description="Enoyl reductase (ER)" evidence="3">
    <location>
        <begin position="22"/>
        <end position="338"/>
    </location>
</feature>
<dbReference type="InterPro" id="IPR036291">
    <property type="entry name" value="NAD(P)-bd_dom_sf"/>
</dbReference>
<dbReference type="InterPro" id="IPR011032">
    <property type="entry name" value="GroES-like_sf"/>
</dbReference>
<reference evidence="4 5" key="1">
    <citation type="submission" date="2019-02" db="EMBL/GenBank/DDBJ databases">
        <title>Deep-cultivation of Planctomycetes and their phenomic and genomic characterization uncovers novel biology.</title>
        <authorList>
            <person name="Wiegand S."/>
            <person name="Jogler M."/>
            <person name="Boedeker C."/>
            <person name="Pinto D."/>
            <person name="Vollmers J."/>
            <person name="Rivas-Marin E."/>
            <person name="Kohn T."/>
            <person name="Peeters S.H."/>
            <person name="Heuer A."/>
            <person name="Rast P."/>
            <person name="Oberbeckmann S."/>
            <person name="Bunk B."/>
            <person name="Jeske O."/>
            <person name="Meyerdierks A."/>
            <person name="Storesund J.E."/>
            <person name="Kallscheuer N."/>
            <person name="Luecker S."/>
            <person name="Lage O.M."/>
            <person name="Pohl T."/>
            <person name="Merkel B.J."/>
            <person name="Hornburger P."/>
            <person name="Mueller R.-W."/>
            <person name="Bruemmer F."/>
            <person name="Labrenz M."/>
            <person name="Spormann A.M."/>
            <person name="Op den Camp H."/>
            <person name="Overmann J."/>
            <person name="Amann R."/>
            <person name="Jetten M.S.M."/>
            <person name="Mascher T."/>
            <person name="Medema M.H."/>
            <person name="Devos D.P."/>
            <person name="Kaster A.-K."/>
            <person name="Ovreas L."/>
            <person name="Rohde M."/>
            <person name="Galperin M.Y."/>
            <person name="Jogler C."/>
        </authorList>
    </citation>
    <scope>NUCLEOTIDE SEQUENCE [LARGE SCALE GENOMIC DNA]</scope>
    <source>
        <strain evidence="4 5">TBK1r</strain>
    </source>
</reference>
<dbReference type="EC" id="1.-.-.-" evidence="4"/>
<dbReference type="InterPro" id="IPR020843">
    <property type="entry name" value="ER"/>
</dbReference>
<dbReference type="Gene3D" id="3.90.180.10">
    <property type="entry name" value="Medium-chain alcohol dehydrogenases, catalytic domain"/>
    <property type="match status" value="1"/>
</dbReference>
<accession>A0ABX5XYD2</accession>
<dbReference type="InterPro" id="IPR041694">
    <property type="entry name" value="ADH_N_2"/>
</dbReference>
<evidence type="ECO:0000256" key="1">
    <source>
        <dbReference type="ARBA" id="ARBA00023002"/>
    </source>
</evidence>
<dbReference type="Proteomes" id="UP000318081">
    <property type="component" value="Chromosome"/>
</dbReference>
<evidence type="ECO:0000259" key="3">
    <source>
        <dbReference type="SMART" id="SM00829"/>
    </source>
</evidence>
<dbReference type="SMART" id="SM00829">
    <property type="entry name" value="PKS_ER"/>
    <property type="match status" value="1"/>
</dbReference>
<protein>
    <submittedName>
        <fullName evidence="4">NADP-dependent oxidoreductase YfmJ</fullName>
        <ecNumber evidence="4">1.-.-.-</ecNumber>
    </submittedName>
</protein>
<dbReference type="RefSeq" id="WP_145216372.1">
    <property type="nucleotide sequence ID" value="NZ_CP036432.1"/>
</dbReference>
<keyword evidence="1 4" id="KW-0560">Oxidoreductase</keyword>
<dbReference type="InterPro" id="IPR045010">
    <property type="entry name" value="MDR_fam"/>
</dbReference>
<evidence type="ECO:0000313" key="4">
    <source>
        <dbReference type="EMBL" id="QDV85945.1"/>
    </source>
</evidence>
<dbReference type="SUPFAM" id="SSF50129">
    <property type="entry name" value="GroES-like"/>
    <property type="match status" value="1"/>
</dbReference>
<dbReference type="PANTHER" id="PTHR43205:SF7">
    <property type="entry name" value="PROSTAGLANDIN REDUCTASE 1"/>
    <property type="match status" value="1"/>
</dbReference>
<feature type="compositionally biased region" description="Polar residues" evidence="2">
    <location>
        <begin position="1"/>
        <end position="11"/>
    </location>
</feature>
<sequence length="341" mass="36920">MATQTSQSTKSKQIELASRPDGEPTEANFKQTVVEIPPIADGEFLVKNEWMSVDPYMRGRMKAGDSYVPAFSIDQPLEGGCIGKVVESRHTSFKEGDYVLGTLGWREYWTSTGEGVTPISSDLAPVQAYLGVLGMTGMTAWVGLNRIANLSNNSTVFVSAASGAVGSVACQIAKAKDCRVIGSAGQPSKIEWLSGKIGIDAVINYKETDDLTAALREHAPDGIDVYFDNVGGDHLEAALEVMNDFGCCVECGMISTYNATEPPAAPRNLFKVVSKRIRMQGFIVRDHMSDQEEFTREMVSLIKSDKVVWEESIVSGLENAPAAFIGLFSGDNLGKQLVRID</sequence>
<dbReference type="Pfam" id="PF00107">
    <property type="entry name" value="ADH_zinc_N"/>
    <property type="match status" value="1"/>
</dbReference>
<dbReference type="Gene3D" id="3.40.50.720">
    <property type="entry name" value="NAD(P)-binding Rossmann-like Domain"/>
    <property type="match status" value="1"/>
</dbReference>
<organism evidence="4 5">
    <name type="scientific">Stieleria magnilauensis</name>
    <dbReference type="NCBI Taxonomy" id="2527963"/>
    <lineage>
        <taxon>Bacteria</taxon>
        <taxon>Pseudomonadati</taxon>
        <taxon>Planctomycetota</taxon>
        <taxon>Planctomycetia</taxon>
        <taxon>Pirellulales</taxon>
        <taxon>Pirellulaceae</taxon>
        <taxon>Stieleria</taxon>
    </lineage>
</organism>